<dbReference type="AlphaFoldDB" id="A0A1D8INI1"/>
<reference evidence="3" key="1">
    <citation type="submission" date="2016-09" db="EMBL/GenBank/DDBJ databases">
        <title>Acidihalobacter prosperus F5.</title>
        <authorList>
            <person name="Khaleque H.N."/>
            <person name="Ramsay J.P."/>
            <person name="Kaksonen A.H."/>
            <person name="Boxall N.J."/>
            <person name="Watkin E.L.J."/>
        </authorList>
    </citation>
    <scope>NUCLEOTIDE SEQUENCE [LARGE SCALE GENOMIC DNA]</scope>
    <source>
        <strain evidence="3">F5</strain>
    </source>
</reference>
<dbReference type="EMBL" id="CP017415">
    <property type="protein sequence ID" value="AOU97971.1"/>
    <property type="molecule type" value="Genomic_DNA"/>
</dbReference>
<evidence type="ECO:0000313" key="2">
    <source>
        <dbReference type="EMBL" id="AOU97971.1"/>
    </source>
</evidence>
<dbReference type="KEGG" id="aprs:BI364_08335"/>
<gene>
    <name evidence="2" type="ORF">BI364_08335</name>
</gene>
<dbReference type="Gene3D" id="2.130.10.10">
    <property type="entry name" value="YVTN repeat-like/Quinoprotein amine dehydrogenase"/>
    <property type="match status" value="2"/>
</dbReference>
<dbReference type="SUPFAM" id="SSF50969">
    <property type="entry name" value="YVTN repeat-like/Quinoprotein amine dehydrogenase"/>
    <property type="match status" value="1"/>
</dbReference>
<keyword evidence="3" id="KW-1185">Reference proteome</keyword>
<sequence>MRNKNIAWKFVVEFVTLAFLVVTIPNAQAHENASSIKCHPNHTLFKNTGLAGQWEMGAFSSPPKGPGAGKLVAWKVGTNQTCTIAFGKPHTLSGNSFYIAYDEATQQLFVPSLAGQIFIFNARTFFKVGRLVSPQGSRVARVSPNDKVLFVLSLTKTAAYALPSHRLLYEREFGGNAIAFDPNGRFAYIGGNMNRSLIEIETENGKVVHVYPISHSGDIAYADGKIFSANMRTGIMSVLYTHSGKIVNIPTPEVDPHFSYRHIPQATAGFMQLAVDPARHRLYAAGFSGHILKFSTSQPAYLGRIKVAATSNGGSNKLSGISVLDGGGEALVTVENIKTAVVVNLSNGHFIRRLPGIASNRWLPIDIPRRKAQPH</sequence>
<keyword evidence="1" id="KW-0732">Signal</keyword>
<feature type="chain" id="PRO_5009108312" description="SMP-30/Gluconolactonase/LRE-like region domain-containing protein" evidence="1">
    <location>
        <begin position="30"/>
        <end position="375"/>
    </location>
</feature>
<dbReference type="RefSeq" id="WP_070078347.1">
    <property type="nucleotide sequence ID" value="NZ_CP017415.1"/>
</dbReference>
<dbReference type="InterPro" id="IPR011044">
    <property type="entry name" value="Quino_amine_DH_bsu"/>
</dbReference>
<evidence type="ECO:0000256" key="1">
    <source>
        <dbReference type="SAM" id="SignalP"/>
    </source>
</evidence>
<evidence type="ECO:0000313" key="3">
    <source>
        <dbReference type="Proteomes" id="UP000095401"/>
    </source>
</evidence>
<name>A0A1D8INI1_9GAMM</name>
<organism evidence="2 3">
    <name type="scientific">Acidihalobacter yilgarnensis</name>
    <dbReference type="NCBI Taxonomy" id="2819280"/>
    <lineage>
        <taxon>Bacteria</taxon>
        <taxon>Pseudomonadati</taxon>
        <taxon>Pseudomonadota</taxon>
        <taxon>Gammaproteobacteria</taxon>
        <taxon>Chromatiales</taxon>
        <taxon>Ectothiorhodospiraceae</taxon>
        <taxon>Acidihalobacter</taxon>
    </lineage>
</organism>
<feature type="signal peptide" evidence="1">
    <location>
        <begin position="1"/>
        <end position="29"/>
    </location>
</feature>
<dbReference type="InterPro" id="IPR015943">
    <property type="entry name" value="WD40/YVTN_repeat-like_dom_sf"/>
</dbReference>
<accession>A0A1D8INI1</accession>
<dbReference type="Proteomes" id="UP000095401">
    <property type="component" value="Chromosome"/>
</dbReference>
<proteinExistence type="predicted"/>
<protein>
    <recommendedName>
        <fullName evidence="4">SMP-30/Gluconolactonase/LRE-like region domain-containing protein</fullName>
    </recommendedName>
</protein>
<evidence type="ECO:0008006" key="4">
    <source>
        <dbReference type="Google" id="ProtNLM"/>
    </source>
</evidence>